<evidence type="ECO:0000313" key="2">
    <source>
        <dbReference type="Proteomes" id="UP000028868"/>
    </source>
</evidence>
<dbReference type="Gene3D" id="3.40.50.1820">
    <property type="entry name" value="alpha/beta hydrolase"/>
    <property type="match status" value="1"/>
</dbReference>
<proteinExistence type="predicted"/>
<dbReference type="RefSeq" id="WP_051744218.1">
    <property type="nucleotide sequence ID" value="NZ_CCDH010000003.1"/>
</dbReference>
<dbReference type="EMBL" id="CCDI010000004">
    <property type="protein sequence ID" value="CDQ24996.1"/>
    <property type="molecule type" value="Genomic_DNA"/>
</dbReference>
<organism evidence="1 2">
    <name type="scientific">Halobacillus karajensis</name>
    <dbReference type="NCBI Taxonomy" id="195088"/>
    <lineage>
        <taxon>Bacteria</taxon>
        <taxon>Bacillati</taxon>
        <taxon>Bacillota</taxon>
        <taxon>Bacilli</taxon>
        <taxon>Bacillales</taxon>
        <taxon>Bacillaceae</taxon>
        <taxon>Halobacillus</taxon>
    </lineage>
</organism>
<dbReference type="AlphaFoldDB" id="A0A024P8D7"/>
<dbReference type="InterPro" id="IPR029058">
    <property type="entry name" value="AB_hydrolase_fold"/>
</dbReference>
<name>A0A024P8D7_9BACI</name>
<comment type="caution">
    <text evidence="1">The sequence shown here is derived from an EMBL/GenBank/DDBJ whole genome shotgun (WGS) entry which is preliminary data.</text>
</comment>
<gene>
    <name evidence="1" type="ORF">BN983_03298</name>
</gene>
<keyword evidence="2" id="KW-1185">Reference proteome</keyword>
<evidence type="ECO:0008006" key="3">
    <source>
        <dbReference type="Google" id="ProtNLM"/>
    </source>
</evidence>
<reference evidence="1 2" key="2">
    <citation type="submission" date="2014-05" db="EMBL/GenBank/DDBJ databases">
        <title>Draft genome sequence of Halobacillus karajensis HK-03.</title>
        <authorList>
            <person name="Khelaifia S."/>
            <person name="Croce O."/>
            <person name="Lagier J.C."/>
            <person name="Raoult D."/>
        </authorList>
    </citation>
    <scope>NUCLEOTIDE SEQUENCE [LARGE SCALE GENOMIC DNA]</scope>
    <source>
        <strain evidence="1 2">HD-03</strain>
    </source>
</reference>
<accession>A0A024P8D7</accession>
<dbReference type="Proteomes" id="UP000028868">
    <property type="component" value="Unassembled WGS sequence"/>
</dbReference>
<reference evidence="2" key="1">
    <citation type="submission" date="2014-03" db="EMBL/GenBank/DDBJ databases">
        <authorList>
            <person name="Urmite Genomes U."/>
        </authorList>
    </citation>
    <scope>NUCLEOTIDE SEQUENCE [LARGE SCALE GENOMIC DNA]</scope>
    <source>
        <strain evidence="2">HD-03</strain>
    </source>
</reference>
<protein>
    <recommendedName>
        <fullName evidence="3">Alpha/beta hydrolase family protein</fullName>
    </recommendedName>
</protein>
<sequence>MELFSEASENLINPCSSMTPLPTPMPLGRFLQLKNFYVIGFSMGAPIEATKYANKELYPLILAGPAAPSFTQRNGYPHGMKKEELNGLIEQLQHDRLAS</sequence>
<evidence type="ECO:0000313" key="1">
    <source>
        <dbReference type="EMBL" id="CDQ24996.1"/>
    </source>
</evidence>